<dbReference type="InterPro" id="IPR001920">
    <property type="entry name" value="Asp/Glu_race"/>
</dbReference>
<feature type="active site" description="Proton donor/acceptor" evidence="7">
    <location>
        <position position="66"/>
    </location>
</feature>
<evidence type="ECO:0000256" key="5">
    <source>
        <dbReference type="ARBA" id="ARBA00023235"/>
    </source>
</evidence>
<protein>
    <recommendedName>
        <fullName evidence="2 7">Glutamate racemase</fullName>
        <ecNumber evidence="2 7">5.1.1.3</ecNumber>
    </recommendedName>
</protein>
<dbReference type="EMBL" id="QUOT01000001">
    <property type="protein sequence ID" value="REL32770.1"/>
    <property type="molecule type" value="Genomic_DNA"/>
</dbReference>
<evidence type="ECO:0000256" key="3">
    <source>
        <dbReference type="ARBA" id="ARBA00022960"/>
    </source>
</evidence>
<organism evidence="8 9">
    <name type="scientific">Thalassotalea euphylliae</name>
    <dbReference type="NCBI Taxonomy" id="1655234"/>
    <lineage>
        <taxon>Bacteria</taxon>
        <taxon>Pseudomonadati</taxon>
        <taxon>Pseudomonadota</taxon>
        <taxon>Gammaproteobacteria</taxon>
        <taxon>Alteromonadales</taxon>
        <taxon>Colwelliaceae</taxon>
        <taxon>Thalassotalea</taxon>
    </lineage>
</organism>
<evidence type="ECO:0000256" key="7">
    <source>
        <dbReference type="HAMAP-Rule" id="MF_00258"/>
    </source>
</evidence>
<comment type="caution">
    <text evidence="8">The sequence shown here is derived from an EMBL/GenBank/DDBJ whole genome shotgun (WGS) entry which is preliminary data.</text>
</comment>
<evidence type="ECO:0000256" key="2">
    <source>
        <dbReference type="ARBA" id="ARBA00013090"/>
    </source>
</evidence>
<reference evidence="9" key="1">
    <citation type="submission" date="2018-08" db="EMBL/GenBank/DDBJ databases">
        <title>Thalassotalea euphylliae genome.</title>
        <authorList>
            <person name="Summers S."/>
            <person name="Rice S.A."/>
            <person name="Freckelton M.L."/>
            <person name="Nedved B.T."/>
            <person name="Hadfield M.G."/>
        </authorList>
    </citation>
    <scope>NUCLEOTIDE SEQUENCE [LARGE SCALE GENOMIC DNA]</scope>
    <source>
        <strain evidence="9">H3</strain>
    </source>
</reference>
<dbReference type="AlphaFoldDB" id="A0A3E0U7K8"/>
<comment type="similarity">
    <text evidence="7">Belongs to the aspartate/glutamate racemases family.</text>
</comment>
<dbReference type="Gene3D" id="3.40.50.1860">
    <property type="match status" value="2"/>
</dbReference>
<dbReference type="Pfam" id="PF01177">
    <property type="entry name" value="Asp_Glu_race"/>
    <property type="match status" value="1"/>
</dbReference>
<dbReference type="GO" id="GO:0008360">
    <property type="term" value="P:regulation of cell shape"/>
    <property type="evidence" value="ECO:0007669"/>
    <property type="project" value="UniProtKB-KW"/>
</dbReference>
<dbReference type="UniPathway" id="UPA00219"/>
<feature type="binding site" evidence="7">
    <location>
        <begin position="67"/>
        <end position="68"/>
    </location>
    <ligand>
        <name>substrate</name>
    </ligand>
</feature>
<evidence type="ECO:0000256" key="4">
    <source>
        <dbReference type="ARBA" id="ARBA00022984"/>
    </source>
</evidence>
<dbReference type="HAMAP" id="MF_00258">
    <property type="entry name" value="Glu_racemase"/>
    <property type="match status" value="1"/>
</dbReference>
<evidence type="ECO:0000256" key="1">
    <source>
        <dbReference type="ARBA" id="ARBA00001602"/>
    </source>
</evidence>
<dbReference type="FunFam" id="3.40.50.1860:FF:000001">
    <property type="entry name" value="Glutamate racemase"/>
    <property type="match status" value="1"/>
</dbReference>
<gene>
    <name evidence="7 8" type="primary">murI</name>
    <name evidence="8" type="ORF">DXX94_16620</name>
</gene>
<feature type="binding site" evidence="7">
    <location>
        <begin position="3"/>
        <end position="4"/>
    </location>
    <ligand>
        <name>substrate</name>
    </ligand>
</feature>
<proteinExistence type="inferred from homology"/>
<keyword evidence="6 7" id="KW-0961">Cell wall biogenesis/degradation</keyword>
<keyword evidence="5 7" id="KW-0413">Isomerase</keyword>
<feature type="binding site" evidence="7">
    <location>
        <begin position="35"/>
        <end position="36"/>
    </location>
    <ligand>
        <name>substrate</name>
    </ligand>
</feature>
<dbReference type="Proteomes" id="UP000256899">
    <property type="component" value="Unassembled WGS sequence"/>
</dbReference>
<sequence>MFDSGIGGLSIARCVAQNLPNEQLIYVADSGFAPYGDKSHKDIIARADFVANFLIKQGVKAIVVACNTATVVAIEELRAKYTLPIIGVEPAIKPAAKQSKAKSVGIMVTQATAKNDRFLRLVESYKQDAQVHIQPCPGLVQQIEQGDHESDTCQALLDSFIAPLVDKQIDTLVLGCTHYPLIEQQIKAHLPAGIELLETAQPVTNELIRRLTLNNLLAQSDLEIQGLTAAQGYQVYSSALTQAQQQVIQTFWPSKLSFHQLSR</sequence>
<keyword evidence="9" id="KW-1185">Reference proteome</keyword>
<keyword evidence="3 7" id="KW-0133">Cell shape</keyword>
<dbReference type="GO" id="GO:0071555">
    <property type="term" value="P:cell wall organization"/>
    <property type="evidence" value="ECO:0007669"/>
    <property type="project" value="UniProtKB-KW"/>
</dbReference>
<evidence type="ECO:0000313" key="8">
    <source>
        <dbReference type="EMBL" id="REL32770.1"/>
    </source>
</evidence>
<dbReference type="GO" id="GO:0009252">
    <property type="term" value="P:peptidoglycan biosynthetic process"/>
    <property type="evidence" value="ECO:0007669"/>
    <property type="project" value="UniProtKB-UniRule"/>
</dbReference>
<dbReference type="InterPro" id="IPR004391">
    <property type="entry name" value="Glu_race"/>
</dbReference>
<keyword evidence="4 7" id="KW-0573">Peptidoglycan synthesis</keyword>
<accession>A0A3E0U7K8</accession>
<dbReference type="InterPro" id="IPR018187">
    <property type="entry name" value="Asp/Glu_racemase_AS_1"/>
</dbReference>
<dbReference type="PROSITE" id="PS00923">
    <property type="entry name" value="ASP_GLU_RACEMASE_1"/>
    <property type="match status" value="1"/>
</dbReference>
<dbReference type="NCBIfam" id="TIGR00067">
    <property type="entry name" value="glut_race"/>
    <property type="match status" value="1"/>
</dbReference>
<evidence type="ECO:0000256" key="6">
    <source>
        <dbReference type="ARBA" id="ARBA00023316"/>
    </source>
</evidence>
<dbReference type="EC" id="5.1.1.3" evidence="2 7"/>
<name>A0A3E0U7K8_9GAMM</name>
<dbReference type="SUPFAM" id="SSF53681">
    <property type="entry name" value="Aspartate/glutamate racemase"/>
    <property type="match status" value="2"/>
</dbReference>
<dbReference type="InterPro" id="IPR033134">
    <property type="entry name" value="Asp/Glu_racemase_AS_2"/>
</dbReference>
<evidence type="ECO:0000313" key="9">
    <source>
        <dbReference type="Proteomes" id="UP000256899"/>
    </source>
</evidence>
<comment type="pathway">
    <text evidence="7">Cell wall biogenesis; peptidoglycan biosynthesis.</text>
</comment>
<comment type="function">
    <text evidence="7">Provides the (R)-glutamate required for cell wall biosynthesis.</text>
</comment>
<dbReference type="PROSITE" id="PS00924">
    <property type="entry name" value="ASP_GLU_RACEMASE_2"/>
    <property type="match status" value="1"/>
</dbReference>
<dbReference type="PANTHER" id="PTHR21198:SF3">
    <property type="entry name" value="GLUTAMATE RACEMASE"/>
    <property type="match status" value="1"/>
</dbReference>
<dbReference type="PANTHER" id="PTHR21198">
    <property type="entry name" value="GLUTAMATE RACEMASE"/>
    <property type="match status" value="1"/>
</dbReference>
<feature type="binding site" evidence="7">
    <location>
        <begin position="177"/>
        <end position="178"/>
    </location>
    <ligand>
        <name>substrate</name>
    </ligand>
</feature>
<comment type="catalytic activity">
    <reaction evidence="1 7">
        <text>L-glutamate = D-glutamate</text>
        <dbReference type="Rhea" id="RHEA:12813"/>
        <dbReference type="ChEBI" id="CHEBI:29985"/>
        <dbReference type="ChEBI" id="CHEBI:29986"/>
        <dbReference type="EC" id="5.1.1.3"/>
    </reaction>
</comment>
<dbReference type="InterPro" id="IPR015942">
    <property type="entry name" value="Asp/Glu/hydantoin_racemase"/>
</dbReference>
<feature type="active site" description="Proton donor/acceptor" evidence="7">
    <location>
        <position position="176"/>
    </location>
</feature>
<dbReference type="GO" id="GO:0008881">
    <property type="term" value="F:glutamate racemase activity"/>
    <property type="evidence" value="ECO:0007669"/>
    <property type="project" value="UniProtKB-UniRule"/>
</dbReference>